<evidence type="ECO:0000313" key="2">
    <source>
        <dbReference type="EMBL" id="SVD17083.1"/>
    </source>
</evidence>
<dbReference type="InterPro" id="IPR008984">
    <property type="entry name" value="SMAD_FHA_dom_sf"/>
</dbReference>
<dbReference type="SUPFAM" id="SSF49879">
    <property type="entry name" value="SMAD/FHA domain"/>
    <property type="match status" value="1"/>
</dbReference>
<organism evidence="2">
    <name type="scientific">marine metagenome</name>
    <dbReference type="NCBI Taxonomy" id="408172"/>
    <lineage>
        <taxon>unclassified sequences</taxon>
        <taxon>metagenomes</taxon>
        <taxon>ecological metagenomes</taxon>
    </lineage>
</organism>
<dbReference type="SMART" id="SM00240">
    <property type="entry name" value="FHA"/>
    <property type="match status" value="1"/>
</dbReference>
<dbReference type="InterPro" id="IPR000253">
    <property type="entry name" value="FHA_dom"/>
</dbReference>
<dbReference type="PANTHER" id="PTHR23308">
    <property type="entry name" value="NUCLEAR INHIBITOR OF PROTEIN PHOSPHATASE-1"/>
    <property type="match status" value="1"/>
</dbReference>
<accession>A0A382T506</accession>
<dbReference type="Pfam" id="PF00498">
    <property type="entry name" value="FHA"/>
    <property type="match status" value="1"/>
</dbReference>
<evidence type="ECO:0000259" key="1">
    <source>
        <dbReference type="PROSITE" id="PS50006"/>
    </source>
</evidence>
<protein>
    <recommendedName>
        <fullName evidence="1">FHA domain-containing protein</fullName>
    </recommendedName>
</protein>
<name>A0A382T506_9ZZZZ</name>
<dbReference type="AlphaFoldDB" id="A0A382T506"/>
<gene>
    <name evidence="2" type="ORF">METZ01_LOCUS369937</name>
</gene>
<feature type="non-terminal residue" evidence="2">
    <location>
        <position position="1"/>
    </location>
</feature>
<reference evidence="2" key="1">
    <citation type="submission" date="2018-05" db="EMBL/GenBank/DDBJ databases">
        <authorList>
            <person name="Lanie J.A."/>
            <person name="Ng W.-L."/>
            <person name="Kazmierczak K.M."/>
            <person name="Andrzejewski T.M."/>
            <person name="Davidsen T.M."/>
            <person name="Wayne K.J."/>
            <person name="Tettelin H."/>
            <person name="Glass J.I."/>
            <person name="Rusch D."/>
            <person name="Podicherti R."/>
            <person name="Tsui H.-C.T."/>
            <person name="Winkler M.E."/>
        </authorList>
    </citation>
    <scope>NUCLEOTIDE SEQUENCE</scope>
</reference>
<proteinExistence type="predicted"/>
<sequence length="129" mass="13867">VISGSDDEPTDAFDLAEAVPHGDDRELFPSGCGLFVVESGPKAGSRYGLEAPVTSVGRHGEADILLDDVTVSRRHAEVERIGERYVARDVGSLNGTWLNGQRVEIAELTDGDELQIGRFKLVFFHGTAG</sequence>
<dbReference type="EMBL" id="UINC01133886">
    <property type="protein sequence ID" value="SVD17083.1"/>
    <property type="molecule type" value="Genomic_DNA"/>
</dbReference>
<dbReference type="Gene3D" id="2.60.200.20">
    <property type="match status" value="1"/>
</dbReference>
<feature type="domain" description="FHA" evidence="1">
    <location>
        <begin position="54"/>
        <end position="103"/>
    </location>
</feature>
<dbReference type="InterPro" id="IPR050923">
    <property type="entry name" value="Cell_Proc_Reg/RNA_Proc"/>
</dbReference>
<dbReference type="PROSITE" id="PS50006">
    <property type="entry name" value="FHA_DOMAIN"/>
    <property type="match status" value="1"/>
</dbReference>